<dbReference type="EMBL" id="ML977505">
    <property type="protein sequence ID" value="KAF2130084.1"/>
    <property type="molecule type" value="Genomic_DNA"/>
</dbReference>
<dbReference type="GO" id="GO:0061630">
    <property type="term" value="F:ubiquitin protein ligase activity"/>
    <property type="evidence" value="ECO:0007669"/>
    <property type="project" value="InterPro"/>
</dbReference>
<dbReference type="OrthoDB" id="2122982at2759"/>
<dbReference type="PANTHER" id="PTHR21540">
    <property type="entry name" value="RING FINGER AND SWIM DOMAIN-CONTAINING PROTEIN 2"/>
    <property type="match status" value="1"/>
</dbReference>
<dbReference type="InterPro" id="IPR013083">
    <property type="entry name" value="Znf_RING/FYVE/PHD"/>
</dbReference>
<dbReference type="RefSeq" id="XP_033524471.1">
    <property type="nucleotide sequence ID" value="XM_033672392.1"/>
</dbReference>
<dbReference type="PANTHER" id="PTHR21540:SF0">
    <property type="entry name" value="PHD FAMILY PROTEIN"/>
    <property type="match status" value="1"/>
</dbReference>
<accession>A0A6A6AGN7</accession>
<feature type="domain" description="RING-type" evidence="2">
    <location>
        <begin position="63"/>
        <end position="115"/>
    </location>
</feature>
<evidence type="ECO:0000259" key="2">
    <source>
        <dbReference type="PROSITE" id="PS50089"/>
    </source>
</evidence>
<reference evidence="3" key="1">
    <citation type="journal article" date="2020" name="Stud. Mycol.">
        <title>101 Dothideomycetes genomes: a test case for predicting lifestyles and emergence of pathogens.</title>
        <authorList>
            <person name="Haridas S."/>
            <person name="Albert R."/>
            <person name="Binder M."/>
            <person name="Bloem J."/>
            <person name="Labutti K."/>
            <person name="Salamov A."/>
            <person name="Andreopoulos B."/>
            <person name="Baker S."/>
            <person name="Barry K."/>
            <person name="Bills G."/>
            <person name="Bluhm B."/>
            <person name="Cannon C."/>
            <person name="Castanera R."/>
            <person name="Culley D."/>
            <person name="Daum C."/>
            <person name="Ezra D."/>
            <person name="Gonzalez J."/>
            <person name="Henrissat B."/>
            <person name="Kuo A."/>
            <person name="Liang C."/>
            <person name="Lipzen A."/>
            <person name="Lutzoni F."/>
            <person name="Magnuson J."/>
            <person name="Mondo S."/>
            <person name="Nolan M."/>
            <person name="Ohm R."/>
            <person name="Pangilinan J."/>
            <person name="Park H.-J."/>
            <person name="Ramirez L."/>
            <person name="Alfaro M."/>
            <person name="Sun H."/>
            <person name="Tritt A."/>
            <person name="Yoshinaga Y."/>
            <person name="Zwiers L.-H."/>
            <person name="Turgeon B."/>
            <person name="Goodwin S."/>
            <person name="Spatafora J."/>
            <person name="Crous P."/>
            <person name="Grigoriev I."/>
        </authorList>
    </citation>
    <scope>NUCLEOTIDE SEQUENCE</scope>
    <source>
        <strain evidence="3">CBS 119687</strain>
    </source>
</reference>
<dbReference type="GeneID" id="54412824"/>
<dbReference type="PROSITE" id="PS50089">
    <property type="entry name" value="ZF_RING_2"/>
    <property type="match status" value="1"/>
</dbReference>
<keyword evidence="1" id="KW-0479">Metal-binding</keyword>
<dbReference type="Proteomes" id="UP000799771">
    <property type="component" value="Unassembled WGS sequence"/>
</dbReference>
<name>A0A6A6AGN7_9PLEO</name>
<evidence type="ECO:0000313" key="4">
    <source>
        <dbReference type="Proteomes" id="UP000799771"/>
    </source>
</evidence>
<dbReference type="Gene3D" id="3.30.40.10">
    <property type="entry name" value="Zinc/RING finger domain, C3HC4 (zinc finger)"/>
    <property type="match status" value="1"/>
</dbReference>
<organism evidence="3 4">
    <name type="scientific">Dothidotthia symphoricarpi CBS 119687</name>
    <dbReference type="NCBI Taxonomy" id="1392245"/>
    <lineage>
        <taxon>Eukaryota</taxon>
        <taxon>Fungi</taxon>
        <taxon>Dikarya</taxon>
        <taxon>Ascomycota</taxon>
        <taxon>Pezizomycotina</taxon>
        <taxon>Dothideomycetes</taxon>
        <taxon>Pleosporomycetidae</taxon>
        <taxon>Pleosporales</taxon>
        <taxon>Dothidotthiaceae</taxon>
        <taxon>Dothidotthia</taxon>
    </lineage>
</organism>
<protein>
    <recommendedName>
        <fullName evidence="2">RING-type domain-containing protein</fullName>
    </recommendedName>
</protein>
<gene>
    <name evidence="3" type="ORF">P153DRAFT_422802</name>
</gene>
<dbReference type="InterPro" id="IPR039903">
    <property type="entry name" value="Zswim2"/>
</dbReference>
<keyword evidence="1" id="KW-0863">Zinc-finger</keyword>
<evidence type="ECO:0000256" key="1">
    <source>
        <dbReference type="PROSITE-ProRule" id="PRU00175"/>
    </source>
</evidence>
<dbReference type="SUPFAM" id="SSF57850">
    <property type="entry name" value="RING/U-box"/>
    <property type="match status" value="1"/>
</dbReference>
<dbReference type="AlphaFoldDB" id="A0A6A6AGN7"/>
<proteinExistence type="predicted"/>
<keyword evidence="1" id="KW-0862">Zinc</keyword>
<keyword evidence="4" id="KW-1185">Reference proteome</keyword>
<dbReference type="GO" id="GO:0008270">
    <property type="term" value="F:zinc ion binding"/>
    <property type="evidence" value="ECO:0007669"/>
    <property type="project" value="UniProtKB-KW"/>
</dbReference>
<sequence length="276" mass="32092">MTITKSRGATKRLGPISMGSKIVRFRVKNIDRRFTVHEDLICKTSKFFKDRLQKARKPVKGECFVCTEDLDPKIKDLTFCAMCGQNVHVSCIERWKQTASIQGNDRSLPTCPMCRHVWENESLLTHLRLTDSLEPESVQVYLDWLYSGTVHIDAAISRDTDTYNVCILQAWEVASVVEDEVFKDKIIQTWFTERRMDFYRDTVQWAFVEGRGNDEIRAFVIEDFLRFLEPGWFKNYSAGWPRVFSVALADAALDRMEDHTTYKGLMRKYMAARSGQ</sequence>
<evidence type="ECO:0000313" key="3">
    <source>
        <dbReference type="EMBL" id="KAF2130084.1"/>
    </source>
</evidence>
<dbReference type="InterPro" id="IPR001841">
    <property type="entry name" value="Znf_RING"/>
</dbReference>